<keyword evidence="1" id="KW-0472">Membrane</keyword>
<organism evidence="2 3">
    <name type="scientific">Halorientalis brevis</name>
    <dbReference type="NCBI Taxonomy" id="1126241"/>
    <lineage>
        <taxon>Archaea</taxon>
        <taxon>Methanobacteriati</taxon>
        <taxon>Methanobacteriota</taxon>
        <taxon>Stenosarchaea group</taxon>
        <taxon>Halobacteria</taxon>
        <taxon>Halobacteriales</taxon>
        <taxon>Haloarculaceae</taxon>
        <taxon>Halorientalis</taxon>
    </lineage>
</organism>
<keyword evidence="1" id="KW-1133">Transmembrane helix</keyword>
<dbReference type="EMBL" id="JBHUDJ010000014">
    <property type="protein sequence ID" value="MFD1589210.1"/>
    <property type="molecule type" value="Genomic_DNA"/>
</dbReference>
<evidence type="ECO:0000256" key="1">
    <source>
        <dbReference type="SAM" id="Phobius"/>
    </source>
</evidence>
<feature type="transmembrane region" description="Helical" evidence="1">
    <location>
        <begin position="20"/>
        <end position="45"/>
    </location>
</feature>
<evidence type="ECO:0000313" key="3">
    <source>
        <dbReference type="Proteomes" id="UP001597119"/>
    </source>
</evidence>
<keyword evidence="3" id="KW-1185">Reference proteome</keyword>
<evidence type="ECO:0000313" key="2">
    <source>
        <dbReference type="EMBL" id="MFD1589210.1"/>
    </source>
</evidence>
<dbReference type="RefSeq" id="WP_247378891.1">
    <property type="nucleotide sequence ID" value="NZ_JALLGV010000005.1"/>
</dbReference>
<accession>A0ABD6CI10</accession>
<comment type="caution">
    <text evidence="2">The sequence shown here is derived from an EMBL/GenBank/DDBJ whole genome shotgun (WGS) entry which is preliminary data.</text>
</comment>
<reference evidence="2 3" key="1">
    <citation type="journal article" date="2019" name="Int. J. Syst. Evol. Microbiol.">
        <title>The Global Catalogue of Microorganisms (GCM) 10K type strain sequencing project: providing services to taxonomists for standard genome sequencing and annotation.</title>
        <authorList>
            <consortium name="The Broad Institute Genomics Platform"/>
            <consortium name="The Broad Institute Genome Sequencing Center for Infectious Disease"/>
            <person name="Wu L."/>
            <person name="Ma J."/>
        </authorList>
    </citation>
    <scope>NUCLEOTIDE SEQUENCE [LARGE SCALE GENOMIC DNA]</scope>
    <source>
        <strain evidence="2 3">CGMCC 1.12125</strain>
    </source>
</reference>
<protein>
    <submittedName>
        <fullName evidence="2">Uncharacterized protein</fullName>
    </submittedName>
</protein>
<keyword evidence="1" id="KW-0812">Transmembrane</keyword>
<gene>
    <name evidence="2" type="ORF">ACFR9U_19710</name>
</gene>
<proteinExistence type="predicted"/>
<dbReference type="Proteomes" id="UP001597119">
    <property type="component" value="Unassembled WGS sequence"/>
</dbReference>
<dbReference type="AlphaFoldDB" id="A0ABD6CI10"/>
<feature type="transmembrane region" description="Helical" evidence="1">
    <location>
        <begin position="65"/>
        <end position="82"/>
    </location>
</feature>
<name>A0ABD6CI10_9EURY</name>
<sequence length="216" mass="23600">MTRPLRIAVRDRLSLRSGLYAVGLLVLFRVVFEMAWETVGVLAAIALFTESFDVASAVPDLDERYLLFVFSLFPIGIGAVLLRTGDDPVLGGAAVATGGWLLLDTVYNLRTGHHPGSSDEDIKATDAMLLMQVGNLVADELQDGPKTVPELAAACDMTESRVRDALAFHERAGTAYEDDGEWHLDDSKIGPWAFVRDNAIRIGGRLVRPFRLFVPS</sequence>